<keyword evidence="12" id="KW-0762">Sugar transport</keyword>
<keyword evidence="4 10" id="KW-0812">Transmembrane</keyword>
<feature type="compositionally biased region" description="Basic and acidic residues" evidence="9">
    <location>
        <begin position="543"/>
        <end position="562"/>
    </location>
</feature>
<organism evidence="12 13">
    <name type="scientific">Acaromyces ingoldii</name>
    <dbReference type="NCBI Taxonomy" id="215250"/>
    <lineage>
        <taxon>Eukaryota</taxon>
        <taxon>Fungi</taxon>
        <taxon>Dikarya</taxon>
        <taxon>Basidiomycota</taxon>
        <taxon>Ustilaginomycotina</taxon>
        <taxon>Exobasidiomycetes</taxon>
        <taxon>Exobasidiales</taxon>
        <taxon>Cryptobasidiaceae</taxon>
        <taxon>Acaromyces</taxon>
    </lineage>
</organism>
<dbReference type="FunFam" id="1.20.1250.20:FF:000026">
    <property type="entry name" value="MFS quinate transporter QutD"/>
    <property type="match status" value="1"/>
</dbReference>
<evidence type="ECO:0000256" key="7">
    <source>
        <dbReference type="ARBA" id="ARBA00049119"/>
    </source>
</evidence>
<dbReference type="GO" id="GO:0005351">
    <property type="term" value="F:carbohydrate:proton symporter activity"/>
    <property type="evidence" value="ECO:0007669"/>
    <property type="project" value="TreeGrafter"/>
</dbReference>
<evidence type="ECO:0000313" key="13">
    <source>
        <dbReference type="Proteomes" id="UP000245768"/>
    </source>
</evidence>
<dbReference type="EMBL" id="KZ819636">
    <property type="protein sequence ID" value="PWN89879.1"/>
    <property type="molecule type" value="Genomic_DNA"/>
</dbReference>
<feature type="transmembrane region" description="Helical" evidence="10">
    <location>
        <begin position="91"/>
        <end position="111"/>
    </location>
</feature>
<sequence length="562" mass="61852">MYITNPYVLTAVGCIGGLLFGFDIASMSAILVTNNYKFYFTNTPDIVQGGKVVNLGPDSNLQGGITASMAGGSFVGAVVSGILTDWLGRRGAIMVSGFVFIVGSILICAAQDVAMLIVGRFIAGGAIGIASAQVPVYLSELSPARLRGRLVGCQQWLYCYLRCLLIKTNHIHRAITWGIMVFYYISYGCSKAAPQDGNHPITWRLPWGLQMIPAIILLCLIPFMPRSPRWLASKGRYDEALEVLALVHGGGDKSNPMVLAEFKEIQENIEAERGEGSGYIDLFRGNMLYRTHIAIFTQIWSQLTGMNVMMYYIGYVFQMAGVQDSEQAIVSSSIQYVINVVMTVPALIFIDRWGRRPTLLVGAALMGTFLFTNAGILAAHGHEIPVDQRTSDTVVWAVGQTPGKAVIAMSYLFVASYAPTWGPVSWVYPPELFPTRLRGKANSISTCANWIFNFALGYFVPPGFKNISWKMYIVFGVFCTAMFIHVYFAFVETKGKTLEEVESIFNSGLKPWQTRRLTETSQVEELAHAIAQGDDTAKPNILKRSDSDDVESPSEKDTKEVA</sequence>
<feature type="transmembrane region" description="Helical" evidence="10">
    <location>
        <begin position="333"/>
        <end position="350"/>
    </location>
</feature>
<gene>
    <name evidence="12" type="ORF">FA10DRAFT_229792</name>
</gene>
<evidence type="ECO:0000256" key="2">
    <source>
        <dbReference type="ARBA" id="ARBA00010992"/>
    </source>
</evidence>
<feature type="domain" description="Major facilitator superfamily (MFS) profile" evidence="11">
    <location>
        <begin position="9"/>
        <end position="494"/>
    </location>
</feature>
<accession>A0A316YKY6</accession>
<comment type="catalytic activity">
    <reaction evidence="7">
        <text>myo-inositol(out) + H(+)(out) = myo-inositol(in) + H(+)(in)</text>
        <dbReference type="Rhea" id="RHEA:60364"/>
        <dbReference type="ChEBI" id="CHEBI:15378"/>
        <dbReference type="ChEBI" id="CHEBI:17268"/>
    </reaction>
</comment>
<feature type="transmembrane region" description="Helical" evidence="10">
    <location>
        <begin position="359"/>
        <end position="379"/>
    </location>
</feature>
<dbReference type="GO" id="GO:0016020">
    <property type="term" value="C:membrane"/>
    <property type="evidence" value="ECO:0007669"/>
    <property type="project" value="UniProtKB-SubCell"/>
</dbReference>
<evidence type="ECO:0000313" key="12">
    <source>
        <dbReference type="EMBL" id="PWN89879.1"/>
    </source>
</evidence>
<keyword evidence="6 10" id="KW-0472">Membrane</keyword>
<dbReference type="PANTHER" id="PTHR48022:SF7">
    <property type="entry name" value="MAJOR FACILITATOR SUPERFAMILY (MFS) PROFILE DOMAIN-CONTAINING PROTEIN-RELATED"/>
    <property type="match status" value="1"/>
</dbReference>
<proteinExistence type="inferred from homology"/>
<keyword evidence="3 8" id="KW-0813">Transport</keyword>
<feature type="transmembrane region" description="Helical" evidence="10">
    <location>
        <begin position="205"/>
        <end position="224"/>
    </location>
</feature>
<dbReference type="InterPro" id="IPR020846">
    <property type="entry name" value="MFS_dom"/>
</dbReference>
<feature type="transmembrane region" description="Helical" evidence="10">
    <location>
        <begin position="293"/>
        <end position="313"/>
    </location>
</feature>
<dbReference type="PANTHER" id="PTHR48022">
    <property type="entry name" value="PLASTIDIC GLUCOSE TRANSPORTER 4"/>
    <property type="match status" value="1"/>
</dbReference>
<dbReference type="InParanoid" id="A0A316YKY6"/>
<evidence type="ECO:0000256" key="5">
    <source>
        <dbReference type="ARBA" id="ARBA00022989"/>
    </source>
</evidence>
<feature type="transmembrane region" description="Helical" evidence="10">
    <location>
        <begin position="405"/>
        <end position="429"/>
    </location>
</feature>
<dbReference type="CDD" id="cd17356">
    <property type="entry name" value="MFS_HXT"/>
    <property type="match status" value="1"/>
</dbReference>
<dbReference type="PRINTS" id="PR00171">
    <property type="entry name" value="SUGRTRNSPORT"/>
</dbReference>
<dbReference type="Gene3D" id="1.20.1250.20">
    <property type="entry name" value="MFS general substrate transporter like domains"/>
    <property type="match status" value="1"/>
</dbReference>
<feature type="region of interest" description="Disordered" evidence="9">
    <location>
        <begin position="531"/>
        <end position="562"/>
    </location>
</feature>
<dbReference type="Pfam" id="PF00083">
    <property type="entry name" value="Sugar_tr"/>
    <property type="match status" value="1"/>
</dbReference>
<dbReference type="PROSITE" id="PS50850">
    <property type="entry name" value="MFS"/>
    <property type="match status" value="1"/>
</dbReference>
<comment type="subcellular location">
    <subcellularLocation>
        <location evidence="1">Membrane</location>
        <topology evidence="1">Multi-pass membrane protein</topology>
    </subcellularLocation>
</comment>
<dbReference type="GeneID" id="37040722"/>
<dbReference type="SUPFAM" id="SSF103473">
    <property type="entry name" value="MFS general substrate transporter"/>
    <property type="match status" value="1"/>
</dbReference>
<feature type="transmembrane region" description="Helical" evidence="10">
    <location>
        <begin position="174"/>
        <end position="193"/>
    </location>
</feature>
<dbReference type="InterPro" id="IPR005828">
    <property type="entry name" value="MFS_sugar_transport-like"/>
</dbReference>
<dbReference type="InterPro" id="IPR036259">
    <property type="entry name" value="MFS_trans_sf"/>
</dbReference>
<dbReference type="STRING" id="215250.A0A316YKY6"/>
<protein>
    <submittedName>
        <fullName evidence="12">Putative high-affinity glucose transporter</fullName>
    </submittedName>
</protein>
<feature type="transmembrane region" description="Helical" evidence="10">
    <location>
        <begin position="472"/>
        <end position="490"/>
    </location>
</feature>
<keyword evidence="5 10" id="KW-1133">Transmembrane helix</keyword>
<comment type="similarity">
    <text evidence="2 8">Belongs to the major facilitator superfamily. Sugar transporter (TC 2.A.1.1) family.</text>
</comment>
<evidence type="ECO:0000256" key="4">
    <source>
        <dbReference type="ARBA" id="ARBA00022692"/>
    </source>
</evidence>
<evidence type="ECO:0000256" key="8">
    <source>
        <dbReference type="RuleBase" id="RU003346"/>
    </source>
</evidence>
<feature type="transmembrane region" description="Helical" evidence="10">
    <location>
        <begin position="441"/>
        <end position="460"/>
    </location>
</feature>
<feature type="transmembrane region" description="Helical" evidence="10">
    <location>
        <begin position="65"/>
        <end position="84"/>
    </location>
</feature>
<dbReference type="RefSeq" id="XP_025377077.1">
    <property type="nucleotide sequence ID" value="XM_025518806.1"/>
</dbReference>
<dbReference type="Proteomes" id="UP000245768">
    <property type="component" value="Unassembled WGS sequence"/>
</dbReference>
<dbReference type="NCBIfam" id="TIGR00879">
    <property type="entry name" value="SP"/>
    <property type="match status" value="1"/>
</dbReference>
<dbReference type="InterPro" id="IPR003663">
    <property type="entry name" value="Sugar/inositol_transpt"/>
</dbReference>
<keyword evidence="13" id="KW-1185">Reference proteome</keyword>
<evidence type="ECO:0000256" key="6">
    <source>
        <dbReference type="ARBA" id="ARBA00023136"/>
    </source>
</evidence>
<dbReference type="PROSITE" id="PS00216">
    <property type="entry name" value="SUGAR_TRANSPORT_1"/>
    <property type="match status" value="1"/>
</dbReference>
<name>A0A316YKY6_9BASI</name>
<dbReference type="InterPro" id="IPR050360">
    <property type="entry name" value="MFS_Sugar_Transporters"/>
</dbReference>
<evidence type="ECO:0000259" key="11">
    <source>
        <dbReference type="PROSITE" id="PS50850"/>
    </source>
</evidence>
<dbReference type="AlphaFoldDB" id="A0A316YKY6"/>
<feature type="transmembrane region" description="Helical" evidence="10">
    <location>
        <begin position="7"/>
        <end position="32"/>
    </location>
</feature>
<dbReference type="OrthoDB" id="8120565at2759"/>
<evidence type="ECO:0000256" key="10">
    <source>
        <dbReference type="SAM" id="Phobius"/>
    </source>
</evidence>
<feature type="transmembrane region" description="Helical" evidence="10">
    <location>
        <begin position="117"/>
        <end position="138"/>
    </location>
</feature>
<evidence type="ECO:0000256" key="3">
    <source>
        <dbReference type="ARBA" id="ARBA00022448"/>
    </source>
</evidence>
<dbReference type="InterPro" id="IPR005829">
    <property type="entry name" value="Sugar_transporter_CS"/>
</dbReference>
<reference evidence="12 13" key="1">
    <citation type="journal article" date="2018" name="Mol. Biol. Evol.">
        <title>Broad Genomic Sampling Reveals a Smut Pathogenic Ancestry of the Fungal Clade Ustilaginomycotina.</title>
        <authorList>
            <person name="Kijpornyongpan T."/>
            <person name="Mondo S.J."/>
            <person name="Barry K."/>
            <person name="Sandor L."/>
            <person name="Lee J."/>
            <person name="Lipzen A."/>
            <person name="Pangilinan J."/>
            <person name="LaButti K."/>
            <person name="Hainaut M."/>
            <person name="Henrissat B."/>
            <person name="Grigoriev I.V."/>
            <person name="Spatafora J.W."/>
            <person name="Aime M.C."/>
        </authorList>
    </citation>
    <scope>NUCLEOTIDE SEQUENCE [LARGE SCALE GENOMIC DNA]</scope>
    <source>
        <strain evidence="12 13">MCA 4198</strain>
    </source>
</reference>
<evidence type="ECO:0000256" key="9">
    <source>
        <dbReference type="SAM" id="MobiDB-lite"/>
    </source>
</evidence>
<evidence type="ECO:0000256" key="1">
    <source>
        <dbReference type="ARBA" id="ARBA00004141"/>
    </source>
</evidence>